<evidence type="ECO:0000313" key="4">
    <source>
        <dbReference type="Proteomes" id="UP001079657"/>
    </source>
</evidence>
<protein>
    <submittedName>
        <fullName evidence="3">2TM domain-containing protein</fullName>
    </submittedName>
</protein>
<evidence type="ECO:0000256" key="1">
    <source>
        <dbReference type="SAM" id="Phobius"/>
    </source>
</evidence>
<dbReference type="Proteomes" id="UP001079657">
    <property type="component" value="Unassembled WGS sequence"/>
</dbReference>
<evidence type="ECO:0000313" key="3">
    <source>
        <dbReference type="EMBL" id="MCY6369646.1"/>
    </source>
</evidence>
<dbReference type="Pfam" id="PF13239">
    <property type="entry name" value="2TM"/>
    <property type="match status" value="1"/>
</dbReference>
<evidence type="ECO:0000259" key="2">
    <source>
        <dbReference type="Pfam" id="PF13239"/>
    </source>
</evidence>
<keyword evidence="1" id="KW-0812">Transmembrane</keyword>
<feature type="transmembrane region" description="Helical" evidence="1">
    <location>
        <begin position="27"/>
        <end position="48"/>
    </location>
</feature>
<proteinExistence type="predicted"/>
<organism evidence="3 4">
    <name type="scientific">Clostridium ganghwense</name>
    <dbReference type="NCBI Taxonomy" id="312089"/>
    <lineage>
        <taxon>Bacteria</taxon>
        <taxon>Bacillati</taxon>
        <taxon>Bacillota</taxon>
        <taxon>Clostridia</taxon>
        <taxon>Eubacteriales</taxon>
        <taxon>Clostridiaceae</taxon>
        <taxon>Clostridium</taxon>
    </lineage>
</organism>
<name>A0ABT4CNK1_9CLOT</name>
<reference evidence="3" key="1">
    <citation type="submission" date="2022-12" db="EMBL/GenBank/DDBJ databases">
        <authorList>
            <person name="Wang J."/>
        </authorList>
    </citation>
    <scope>NUCLEOTIDE SEQUENCE</scope>
    <source>
        <strain evidence="3">HY-42-06</strain>
    </source>
</reference>
<comment type="caution">
    <text evidence="3">The sequence shown here is derived from an EMBL/GenBank/DDBJ whole genome shotgun (WGS) entry which is preliminary data.</text>
</comment>
<feature type="domain" description="2TM" evidence="2">
    <location>
        <begin position="16"/>
        <end position="83"/>
    </location>
</feature>
<feature type="transmembrane region" description="Helical" evidence="1">
    <location>
        <begin position="54"/>
        <end position="77"/>
    </location>
</feature>
<sequence>MEKNHGNMKDEELYELARKRVNRKRSFFSNLTSYIVVCTGLGILNYFTSPEYWWFLWVVFGWGIGIINHGIGLYRFLNYDDTAVEREVEKLKKRGK</sequence>
<dbReference type="EMBL" id="JAPQES010000001">
    <property type="protein sequence ID" value="MCY6369646.1"/>
    <property type="molecule type" value="Genomic_DNA"/>
</dbReference>
<keyword evidence="1" id="KW-0472">Membrane</keyword>
<dbReference type="InterPro" id="IPR025698">
    <property type="entry name" value="2TM_dom"/>
</dbReference>
<dbReference type="RefSeq" id="WP_268048020.1">
    <property type="nucleotide sequence ID" value="NZ_JAPQES010000001.1"/>
</dbReference>
<accession>A0ABT4CNK1</accession>
<gene>
    <name evidence="3" type="ORF">OXH55_03150</name>
</gene>
<keyword evidence="4" id="KW-1185">Reference proteome</keyword>
<keyword evidence="1" id="KW-1133">Transmembrane helix</keyword>